<sequence>MDGIYCGPPPLPAQLWTSWNFDPPLIAALLVLAVAVRHERAGLLALGALVLAFVSPLCALSSALFSARVVHHVLLVAIAAPLLASAWPGRRPGSPALPFAVSAVTLWAWHIPAAYDLALANVAVYWVMQITLLASAVWFWRAVLADIGSPVDRLFFIVAGFAQMGMLGAILTFAPGALYAAHAVAPFSWGLTPLQDQQLGGLLMWVPAGIPYAVAAILVARRSWSRLAGAAT</sequence>
<gene>
    <name evidence="7" type="ORF">PAM7066_01410</name>
</gene>
<dbReference type="RefSeq" id="WP_085853422.1">
    <property type="nucleotide sequence ID" value="NZ_FOPF01000003.1"/>
</dbReference>
<feature type="transmembrane region" description="Helical" evidence="6">
    <location>
        <begin position="18"/>
        <end position="36"/>
    </location>
</feature>
<protein>
    <submittedName>
        <fullName evidence="7">Cytochrome c oxidase caa3 assembly factor (Caa3_CtaG)</fullName>
    </submittedName>
</protein>
<comment type="subcellular location">
    <subcellularLocation>
        <location evidence="1">Cell membrane</location>
        <topology evidence="1">Multi-pass membrane protein</topology>
    </subcellularLocation>
</comment>
<feature type="transmembrane region" description="Helical" evidence="6">
    <location>
        <begin position="123"/>
        <end position="143"/>
    </location>
</feature>
<feature type="transmembrane region" description="Helical" evidence="6">
    <location>
        <begin position="155"/>
        <end position="182"/>
    </location>
</feature>
<proteinExistence type="predicted"/>
<feature type="transmembrane region" description="Helical" evidence="6">
    <location>
        <begin position="43"/>
        <end position="63"/>
    </location>
</feature>
<evidence type="ECO:0000256" key="6">
    <source>
        <dbReference type="SAM" id="Phobius"/>
    </source>
</evidence>
<evidence type="ECO:0000256" key="5">
    <source>
        <dbReference type="ARBA" id="ARBA00023136"/>
    </source>
</evidence>
<keyword evidence="2" id="KW-1003">Cell membrane</keyword>
<evidence type="ECO:0000256" key="3">
    <source>
        <dbReference type="ARBA" id="ARBA00022692"/>
    </source>
</evidence>
<keyword evidence="4 6" id="KW-1133">Transmembrane helix</keyword>
<organism evidence="7 8">
    <name type="scientific">Palleronia marisminoris</name>
    <dbReference type="NCBI Taxonomy" id="315423"/>
    <lineage>
        <taxon>Bacteria</taxon>
        <taxon>Pseudomonadati</taxon>
        <taxon>Pseudomonadota</taxon>
        <taxon>Alphaproteobacteria</taxon>
        <taxon>Rhodobacterales</taxon>
        <taxon>Roseobacteraceae</taxon>
        <taxon>Palleronia</taxon>
    </lineage>
</organism>
<dbReference type="EMBL" id="FWFV01000003">
    <property type="protein sequence ID" value="SLN34062.1"/>
    <property type="molecule type" value="Genomic_DNA"/>
</dbReference>
<dbReference type="Pfam" id="PF09678">
    <property type="entry name" value="Caa3_CtaG"/>
    <property type="match status" value="1"/>
</dbReference>
<evidence type="ECO:0000256" key="2">
    <source>
        <dbReference type="ARBA" id="ARBA00022475"/>
    </source>
</evidence>
<evidence type="ECO:0000256" key="4">
    <source>
        <dbReference type="ARBA" id="ARBA00022989"/>
    </source>
</evidence>
<dbReference type="InterPro" id="IPR019108">
    <property type="entry name" value="Caa3_assmbl_CtaG-rel"/>
</dbReference>
<evidence type="ECO:0000313" key="8">
    <source>
        <dbReference type="Proteomes" id="UP000193870"/>
    </source>
</evidence>
<keyword evidence="5 6" id="KW-0472">Membrane</keyword>
<keyword evidence="3 6" id="KW-0812">Transmembrane</keyword>
<keyword evidence="8" id="KW-1185">Reference proteome</keyword>
<dbReference type="Proteomes" id="UP000193870">
    <property type="component" value="Unassembled WGS sequence"/>
</dbReference>
<evidence type="ECO:0000256" key="1">
    <source>
        <dbReference type="ARBA" id="ARBA00004651"/>
    </source>
</evidence>
<dbReference type="AlphaFoldDB" id="A0A1Y5S9H1"/>
<dbReference type="OrthoDB" id="259025at2"/>
<accession>A0A1Y5S9H1</accession>
<evidence type="ECO:0000313" key="7">
    <source>
        <dbReference type="EMBL" id="SLN34062.1"/>
    </source>
</evidence>
<feature type="transmembrane region" description="Helical" evidence="6">
    <location>
        <begin position="94"/>
        <end position="111"/>
    </location>
</feature>
<dbReference type="GO" id="GO:0005886">
    <property type="term" value="C:plasma membrane"/>
    <property type="evidence" value="ECO:0007669"/>
    <property type="project" value="UniProtKB-SubCell"/>
</dbReference>
<feature type="transmembrane region" description="Helical" evidence="6">
    <location>
        <begin position="69"/>
        <end position="87"/>
    </location>
</feature>
<feature type="transmembrane region" description="Helical" evidence="6">
    <location>
        <begin position="202"/>
        <end position="220"/>
    </location>
</feature>
<name>A0A1Y5S9H1_9RHOB</name>
<dbReference type="STRING" id="315423.SAMN04488020_103130"/>
<reference evidence="7 8" key="1">
    <citation type="submission" date="2017-03" db="EMBL/GenBank/DDBJ databases">
        <authorList>
            <person name="Afonso C.L."/>
            <person name="Miller P.J."/>
            <person name="Scott M.A."/>
            <person name="Spackman E."/>
            <person name="Goraichik I."/>
            <person name="Dimitrov K.M."/>
            <person name="Suarez D.L."/>
            <person name="Swayne D.E."/>
        </authorList>
    </citation>
    <scope>NUCLEOTIDE SEQUENCE [LARGE SCALE GENOMIC DNA]</scope>
    <source>
        <strain evidence="7 8">CECT 7066</strain>
    </source>
</reference>